<dbReference type="GO" id="GO:0016810">
    <property type="term" value="F:hydrolase activity, acting on carbon-nitrogen (but not peptide) bonds"/>
    <property type="evidence" value="ECO:0007669"/>
    <property type="project" value="InterPro"/>
</dbReference>
<evidence type="ECO:0000259" key="2">
    <source>
        <dbReference type="Pfam" id="PF07969"/>
    </source>
</evidence>
<dbReference type="Gene3D" id="3.10.310.70">
    <property type="match status" value="1"/>
</dbReference>
<gene>
    <name evidence="3" type="ORF">SAMN04489718_1472</name>
</gene>
<dbReference type="InterPro" id="IPR033932">
    <property type="entry name" value="YtcJ-like"/>
</dbReference>
<dbReference type="Proteomes" id="UP000199301">
    <property type="component" value="Unassembled WGS sequence"/>
</dbReference>
<dbReference type="InterPro" id="IPR032466">
    <property type="entry name" value="Metal_Hydrolase"/>
</dbReference>
<evidence type="ECO:0000256" key="1">
    <source>
        <dbReference type="SAM" id="MobiDB-lite"/>
    </source>
</evidence>
<dbReference type="Gene3D" id="3.20.20.140">
    <property type="entry name" value="Metal-dependent hydrolases"/>
    <property type="match status" value="1"/>
</dbReference>
<keyword evidence="4" id="KW-1185">Reference proteome</keyword>
<dbReference type="InterPro" id="IPR011059">
    <property type="entry name" value="Metal-dep_hydrolase_composite"/>
</dbReference>
<evidence type="ECO:0000313" key="4">
    <source>
        <dbReference type="Proteomes" id="UP000199301"/>
    </source>
</evidence>
<dbReference type="SUPFAM" id="SSF51338">
    <property type="entry name" value="Composite domain of metallo-dependent hydrolases"/>
    <property type="match status" value="1"/>
</dbReference>
<name>A0A1H1A8Q7_9ACTN</name>
<reference evidence="4" key="1">
    <citation type="submission" date="2016-10" db="EMBL/GenBank/DDBJ databases">
        <authorList>
            <person name="Varghese N."/>
            <person name="Submissions S."/>
        </authorList>
    </citation>
    <scope>NUCLEOTIDE SEQUENCE [LARGE SCALE GENOMIC DNA]</scope>
    <source>
        <strain evidence="4">DSM 45459</strain>
    </source>
</reference>
<dbReference type="RefSeq" id="WP_092521896.1">
    <property type="nucleotide sequence ID" value="NZ_FNKO01000001.1"/>
</dbReference>
<dbReference type="Pfam" id="PF07969">
    <property type="entry name" value="Amidohydro_3"/>
    <property type="match status" value="1"/>
</dbReference>
<evidence type="ECO:0000313" key="3">
    <source>
        <dbReference type="EMBL" id="SDQ36105.1"/>
    </source>
</evidence>
<accession>A0A1H1A8Q7</accession>
<dbReference type="PANTHER" id="PTHR22642">
    <property type="entry name" value="IMIDAZOLONEPROPIONASE"/>
    <property type="match status" value="1"/>
</dbReference>
<dbReference type="PANTHER" id="PTHR22642:SF2">
    <property type="entry name" value="PROTEIN LONG AFTER FAR-RED 3"/>
    <property type="match status" value="1"/>
</dbReference>
<organism evidence="3 4">
    <name type="scientific">Actinopolyspora saharensis</name>
    <dbReference type="NCBI Taxonomy" id="995062"/>
    <lineage>
        <taxon>Bacteria</taxon>
        <taxon>Bacillati</taxon>
        <taxon>Actinomycetota</taxon>
        <taxon>Actinomycetes</taxon>
        <taxon>Actinopolysporales</taxon>
        <taxon>Actinopolysporaceae</taxon>
        <taxon>Actinopolyspora</taxon>
    </lineage>
</organism>
<sequence>MHHAETVFLGGPVATMDPVGSFTDAVAVREGRIVATGRAEVTELVSGGTEVVDLRGRLLLPGLQDAHVHPLYGGLQRIRCDLTDSESEAECLRRVADYVAANPGSGWILGGGWEMGLFSGGCPSRSLLDEVTGDRPALLINEDQHGAWVNSTALRLSGVDRDTPEPPGGRIERDERGRPAGTLHENAVDLVGRHVPPIPAAEYVQALLEGQRHLHEQGVTAWHDAILGAYLGYPDPLGYYRELDDAELLTGRVTGSLWWDRTRGTEQIPELIDRRALAAGRRLGAHSVKIMLDGVCENFTAAMLRPYLHGHGSGISYMAPDELAEAVRALDAVGFSVHFHAVGDLAVRQALDAVQAARRANGTTGNRHQIAHLQVVHPADVTRFAELGIVANLQAEWAHNDTAMTELTAPYLGEQRYRRQYPFRSLRDSGALLAAGSDWPVSEAAPMRAVHVAVNRSEPGDEAPPLLPEQAVDLSDALAATTIGSARAHLLDGHTGSITPGKCADLTVLDTNPFELPRSEIGYTGVELTMIGGRVVHSADG</sequence>
<feature type="compositionally biased region" description="Basic and acidic residues" evidence="1">
    <location>
        <begin position="158"/>
        <end position="178"/>
    </location>
</feature>
<feature type="domain" description="Amidohydrolase 3" evidence="2">
    <location>
        <begin position="50"/>
        <end position="537"/>
    </location>
</feature>
<dbReference type="InterPro" id="IPR013108">
    <property type="entry name" value="Amidohydro_3"/>
</dbReference>
<protein>
    <recommendedName>
        <fullName evidence="2">Amidohydrolase 3 domain-containing protein</fullName>
    </recommendedName>
</protein>
<dbReference type="AlphaFoldDB" id="A0A1H1A8Q7"/>
<proteinExistence type="predicted"/>
<dbReference type="CDD" id="cd01300">
    <property type="entry name" value="YtcJ_like"/>
    <property type="match status" value="1"/>
</dbReference>
<dbReference type="STRING" id="995062.SAMN04489718_1472"/>
<dbReference type="EMBL" id="FNKO01000001">
    <property type="protein sequence ID" value="SDQ36105.1"/>
    <property type="molecule type" value="Genomic_DNA"/>
</dbReference>
<dbReference type="OrthoDB" id="3173428at2"/>
<dbReference type="Gene3D" id="2.30.40.10">
    <property type="entry name" value="Urease, subunit C, domain 1"/>
    <property type="match status" value="1"/>
</dbReference>
<dbReference type="SUPFAM" id="SSF51556">
    <property type="entry name" value="Metallo-dependent hydrolases"/>
    <property type="match status" value="1"/>
</dbReference>
<feature type="region of interest" description="Disordered" evidence="1">
    <location>
        <begin position="158"/>
        <end position="179"/>
    </location>
</feature>